<protein>
    <recommendedName>
        <fullName evidence="6">Extracellular matrix-binding ebh</fullName>
    </recommendedName>
</protein>
<dbReference type="PANTHER" id="PTHR34491:SF156">
    <property type="entry name" value="KINESIN MOTOR DOMAIN-CONTAINING PROTEIN"/>
    <property type="match status" value="1"/>
</dbReference>
<dbReference type="VEuPathDB" id="PiroplasmaDB:BOVATA_046350"/>
<feature type="coiled-coil region" evidence="1">
    <location>
        <begin position="1879"/>
        <end position="1950"/>
    </location>
</feature>
<evidence type="ECO:0000313" key="5">
    <source>
        <dbReference type="Proteomes" id="UP000236319"/>
    </source>
</evidence>
<name>A0A2H6KJH0_9APIC</name>
<feature type="transmembrane region" description="Helical" evidence="3">
    <location>
        <begin position="3384"/>
        <end position="3407"/>
    </location>
</feature>
<evidence type="ECO:0000313" key="4">
    <source>
        <dbReference type="EMBL" id="GBE63142.1"/>
    </source>
</evidence>
<reference evidence="4 5" key="1">
    <citation type="journal article" date="2017" name="BMC Genomics">
        <title>Whole-genome assembly of Babesia ovata and comparative genomics between closely related pathogens.</title>
        <authorList>
            <person name="Yamagishi J."/>
            <person name="Asada M."/>
            <person name="Hakimi H."/>
            <person name="Tanaka T.Q."/>
            <person name="Sugimoto C."/>
            <person name="Kawazu S."/>
        </authorList>
    </citation>
    <scope>NUCLEOTIDE SEQUENCE [LARGE SCALE GENOMIC DNA]</scope>
    <source>
        <strain evidence="4 5">Miyake</strain>
    </source>
</reference>
<evidence type="ECO:0000256" key="2">
    <source>
        <dbReference type="SAM" id="MobiDB-lite"/>
    </source>
</evidence>
<keyword evidence="5" id="KW-1185">Reference proteome</keyword>
<proteinExistence type="predicted"/>
<sequence length="3446" mass="385602">MFHFISSNCPLTLFPLSSITSFDLPSRPPSSASIDWLIQVKHGNGGQGLEKLAEALKKLINEAITKATTSLQHKSDKLSCSQNPHDPNSYCSQLDEQIKSKNEELNEAKNSNKTSEISSLESKIKQLQSNKDDCTKSHFMDQQRASSLEEEVHHGIDVIVKLTQFSGSEKSIETLIDNEIKRLEKLFVGLFNTVCGPSVNCKDHKDKMLSIKNKINNPDTFTEEEFKALTEHLEGIKNSKTNCMSHHSNDPAKLEELKRLSSTLADLKNKKASVESNKTGSCKDLLNNLCSGLEKFLGYQETSKGYSGSGIVYSDLDRLCDGVMAFLLQCLRGSENLLSHYYPSITSTISDLENKIGKGSGVPEFAQAIGIVRDGLQGYESVLSTKTEDVKTQLTSLIATISELNNEFNNMHTMSLSDQLKTVVAGAAECSLKAIGIELANSDLDEGLRIKLTPAVQSVKQAVRTLKNAANDKDVTTQAEIVDATLDQKNREIVAAVEYRSQKLRQTLDNYLDGIQRSLERLSQTKDAQFLLVHGSVEEAKTFVQDILNEYEDNYRSSIIGSFEDIKEKLKELKKEPAANNKSQLRRDVEQIRWELQTVGAHVGQQIGTLDDWKTKAQLVVSAAVFKCNGIIAALKPDAEPTFNVRFPEIQRKAKELNDAYKAATIKISDLVDKASTAHLKLQKIKEDVQVPQAMTSYTGGDWDINNSISPLTSKISSNVKNYVKELTQSLEKAAGQATWSGNTRPGVSNLVGALQSGRLGNELRELGELFHQANLKAHNNLTDAFYHLEITLNHFKQSMDNWAAIKFSSKPDPLKSLQDVFGKQAIGDVVDNEVKNLIIAAAQKGVDKLQDEIKLDSQITPLGGFTKGVTEAVSTIDNNNGDIEVAIQQVKTQLGTVSKMVEKSDNKDSVRDYLSALNDMLSDGTKVALELKELKGKAVKGIEKIRYELNDLKISELAEHPGKIHKAIHKVIEAVDELELVPAAVDTAQKESEKLMSRLYDNIVAIQTQIEKIGPIVNKAELTLNQATEDVVIAFKAAQQQAQKAVQTLRTTLTKKVQQAFSTLTHQVHSLFAKQKQAELTQLQSVVTAQLAEIQRVIEKDKATGVKGFLGELKSGITTHLKTSQAPLVKGIPLKQLAIKTVGYLDALFEYVDGELRPRRSPSQPADSHATKLSEIQSHLSKLLDHLINGNNKSYNFDHTFRQRLASLTQSVKELSSEKFGDGKHPELLNLLKGGTTDFCKEFEYAYINAYEGHPDTYFEWTRKINNKHVLTEDAVVGAKICVSILTIIHDDLSRLKNYFISSKSIDKINLDTLLGKYLHKCGYRVPDVNKQNNEIQNQIKMQGQHIYKCITDSTDFRSLFNTDKDYKHSLEIICSDYIRAYYQICHLSTFSAKKHPCSVNEMLVWLNGLQFNSVYDKLGGHLKTLFPKPNEINDEQHGKFAGEQLKLFAHPQTIMYEYLLPRLKDICRHSQRVLATIVGTGDAKTMYACEYSNNKLNLYYPQSAEACFDVLISILRKLFPVFRFLQTQCQLKIEYYGWSQCTYGNTIQASCWQCGPHSAIYQSSDHKCSSTSPLHLYLTDGLRGMLPHHVTSVGCTSKCNTCPKSTPGMPCLTPLGFTRFSGTTRKGEDLCKALTKFLSNDYVKCLFTLVPKPPSTLPEHFNFAMSLVRGWQFGGSKHDNDLQKSLETSIDDLSISLLDKSSQLTDALRDAYGESDSDHSTRSHVAAYTDLSSLSRNDYCSDSYVHCAPYLHTLCSDSYAYLAHKNANLYLSWAIYLPWNLWNLLKHLLDAFQNIDCKAFGCSAYSTTPGQHGDARGKTLDDIDARRISLGQLAGQLSGLIGGGDVQKAILYGLHSNVTQLIKRLQASCGGEGCCNYNVEKNNLNDANESLKNKLNEAQKTPVNLADILSQCNLNELQDPLKQLKDEIAKKIDDLNKSIEELKQLDKDGDKSKNASKIKELSKSLDTHNASKRSLETLKELCDFADSLKTKNGGECEKLLTNLCSGLQTFLGYNPNSKGYSGDGIVYSDLDRLCDGVMSFLHGVLESVKDDESVKKYDGYIKLNNNEHLHTVLQHLQSSIGQGRSVFGERVEEVSEWLKKYWMQVNDKTGEVKTKLGKYYKEVEKQEGKELQVQLREWQSTIGKIQYNVDTIDNHVSNIDPNLRDKLRNEMNAIGGAVRTLNECADETVSAGQAAHVEEQLKKQRMRIENAIEAQTERVKSTVTHEINKIFEHLGSLGDNNRAHLGKIREAIAMAKGTVESEFGDYSNSFKDKVIECFIGIRRQLDNYINDANSTTLQKSFQAVKTEVGLLEGNVRNGLQALRERISGLVDKVTDQVGAYDNIVEGFKEKKFEKKVEEWVEHILKENKTDNQARNYYKKSLGAATLIPKVEQAIKSVIKTKLSGEIEGAGRIVKYGIAKAEKSNEIIKEYVDAVKKACDSFAEKLREQIEQNGITASNVADVIKQDSSVLDSHLNGRHDASSLAPAVRSTLLQLLVVATKAGNHSLGWPTKWTWQKRWMMKLYYATSPAVRTADQKESPAQTLNTSILAIKQNVDHLENIFTQQVAKDLAKEVDNFNHAAKVEILLAAKTAMTHSVNQLGPGGSIEIKTIMPPFEAGREALVNAVKQIEEELKNLKELPEDVATQKSGAETEMEKLKRDLLDRIGQDAEQGEEGEKEDSEESKKVAEIQKAVDKLLSHLSKSDKLYNFDYEFQLKLSALTDAVNALSAEKFAGHQNPELLDALKKGMLGVTGELKHAYVNRYDSQKFTENLVDAKYELTPSNNTTIITLRDYGRKCSKVCATVLFILFRDMRNLRKRCPEKWTSNTIYSNTGLGTFLKNSGYRVSNENDGHDGELRNKSKLKGEHIYDLMTKQHGQSSQTYRIVDDYDDYVDQTSVQNYSVLKRLYNNLECYNEVCHHYIPEKPKSPSNIYQMLQWCSGLQYNYMFEKVCDYLMELFGKPDGYKDSKYSDIPSALLKLDAHPETITYSSLITLLKKVCQNARKPLIAVLGYGHADGVYAVDHFNNSSNLSYPSSAAVCFDMLLDILQRLYQQLYFVLTQCLRGKSTSGWRDCHYGRHVVTNHRGIPCKTPMGFGEISTMASQTQKGERLMRVLRDLCGDSEKPLSKLCGYLVCLTHRAPQNLGDMFAFYQGFIMDYTGGFYGNKESPVHTQRALKDAVTEAYFGQEHPFDPSPLYGSIGHVDSDIKGDLYSISTCTSDSVNSCGLFVQPLTLNIYRIFSSKHKSNYLSWIVYLTETFYDLLKKLFDECDAKCGAKGSNCHNKCCVKKCPVSSKTSTPCNHDSECRSIVKCQNTLPTLYRHGFTYGNAESLNGEYGAGKKRTCKDFCKALKNVLNEDKNVEAPLAKLIYVTIPDFLWKIREPFSLTLLALWSLSLLYLLHIAVVRLDVLRIRSHLRSPSSHRIAAQSLLAAARVRALANVKYFSP</sequence>
<dbReference type="RefSeq" id="XP_028869385.1">
    <property type="nucleotide sequence ID" value="XM_029013552.1"/>
</dbReference>
<dbReference type="OrthoDB" id="366456at2759"/>
<organism evidence="4 5">
    <name type="scientific">Babesia ovata</name>
    <dbReference type="NCBI Taxonomy" id="189622"/>
    <lineage>
        <taxon>Eukaryota</taxon>
        <taxon>Sar</taxon>
        <taxon>Alveolata</taxon>
        <taxon>Apicomplexa</taxon>
        <taxon>Aconoidasida</taxon>
        <taxon>Piroplasmida</taxon>
        <taxon>Babesiidae</taxon>
        <taxon>Babesia</taxon>
    </lineage>
</organism>
<dbReference type="GeneID" id="39876912"/>
<keyword evidence="3" id="KW-0812">Transmembrane</keyword>
<keyword evidence="3" id="KW-1133">Transmembrane helix</keyword>
<keyword evidence="3" id="KW-0472">Membrane</keyword>
<comment type="caution">
    <text evidence="4">The sequence shown here is derived from an EMBL/GenBank/DDBJ whole genome shotgun (WGS) entry which is preliminary data.</text>
</comment>
<feature type="region of interest" description="Disordered" evidence="2">
    <location>
        <begin position="73"/>
        <end position="92"/>
    </location>
</feature>
<evidence type="ECO:0000256" key="1">
    <source>
        <dbReference type="SAM" id="Coils"/>
    </source>
</evidence>
<evidence type="ECO:0008006" key="6">
    <source>
        <dbReference type="Google" id="ProtNLM"/>
    </source>
</evidence>
<dbReference type="EMBL" id="BDSA01000017">
    <property type="protein sequence ID" value="GBE63142.1"/>
    <property type="molecule type" value="Genomic_DNA"/>
</dbReference>
<dbReference type="PANTHER" id="PTHR34491">
    <property type="entry name" value="A-TYPE INCLUSION PROTEIN, PUTATIVE-RELATED"/>
    <property type="match status" value="1"/>
</dbReference>
<accession>A0A2H6KJH0</accession>
<evidence type="ECO:0000256" key="3">
    <source>
        <dbReference type="SAM" id="Phobius"/>
    </source>
</evidence>
<gene>
    <name evidence="4" type="ORF">BOVATA_046350</name>
</gene>
<keyword evidence="1" id="KW-0175">Coiled coil</keyword>
<dbReference type="Proteomes" id="UP000236319">
    <property type="component" value="Unassembled WGS sequence"/>
</dbReference>